<evidence type="ECO:0000256" key="6">
    <source>
        <dbReference type="SAM" id="Phobius"/>
    </source>
</evidence>
<feature type="transmembrane region" description="Helical" evidence="6">
    <location>
        <begin position="76"/>
        <end position="98"/>
    </location>
</feature>
<feature type="transmembrane region" description="Helical" evidence="6">
    <location>
        <begin position="303"/>
        <end position="323"/>
    </location>
</feature>
<evidence type="ECO:0000256" key="2">
    <source>
        <dbReference type="ARBA" id="ARBA00010199"/>
    </source>
</evidence>
<dbReference type="InterPro" id="IPR002528">
    <property type="entry name" value="MATE_fam"/>
</dbReference>
<keyword evidence="5 6" id="KW-0472">Membrane</keyword>
<evidence type="ECO:0000256" key="4">
    <source>
        <dbReference type="ARBA" id="ARBA00022989"/>
    </source>
</evidence>
<dbReference type="NCBIfam" id="TIGR00797">
    <property type="entry name" value="matE"/>
    <property type="match status" value="1"/>
</dbReference>
<gene>
    <name evidence="7" type="ORF">DERYTH_LOCUS13106</name>
</gene>
<accession>A0A9N9HRW4</accession>
<feature type="transmembrane region" description="Helical" evidence="6">
    <location>
        <begin position="412"/>
        <end position="437"/>
    </location>
</feature>
<dbReference type="GO" id="GO:1990961">
    <property type="term" value="P:xenobiotic detoxification by transmembrane export across the plasma membrane"/>
    <property type="evidence" value="ECO:0007669"/>
    <property type="project" value="InterPro"/>
</dbReference>
<feature type="transmembrane region" description="Helical" evidence="6">
    <location>
        <begin position="262"/>
        <end position="283"/>
    </location>
</feature>
<proteinExistence type="inferred from homology"/>
<evidence type="ECO:0000313" key="7">
    <source>
        <dbReference type="EMBL" id="CAG8702985.1"/>
    </source>
</evidence>
<dbReference type="EMBL" id="CAJVPY010008962">
    <property type="protein sequence ID" value="CAG8702985.1"/>
    <property type="molecule type" value="Genomic_DNA"/>
</dbReference>
<dbReference type="GO" id="GO:0016020">
    <property type="term" value="C:membrane"/>
    <property type="evidence" value="ECO:0007669"/>
    <property type="project" value="UniProtKB-SubCell"/>
</dbReference>
<sequence>MSTISKDNLTEIINQKNDVIEDNIRDEMILYEDSNEWAERGYIIRKSIPVILAYLLLFALQFISVLSLGHLGSTELAASTLASMVSFITFISVMYGAATALDTFCSQAYTSGNMKMVGVYLQRAIIINLLGFIPIACIWWESEKILIFLRQSPEISAQAALFLRYLLIGAPAYLMFVNLERYLLAQGIMSAITYVLIICCIIDVCLNFMLVWYKPLSLGFIGAPISTAITYWLMFFFLVIYTKFINGYQAWGGWSRAAFHGWKPILTLMIPGIFMVCSEWWAIEFISFLAGYLGELSLASQGIISTIITVIYQLPYGVSIAASNHVGNLLGASKVERAKMASKISMQFAIIVGLFNAAILIGFKDILGYLFTFDDDVVKCTSYVLPLVGIFAITDSINAIGYGILRGQGRQFIIAIFNTPGYFFVGIPISILTAFYLGYGLQGLWFGDCKRRMKEDRDKIKSMISNDPDFQA</sequence>
<name>A0A9N9HRW4_9GLOM</name>
<dbReference type="InterPro" id="IPR045069">
    <property type="entry name" value="MATE_euk"/>
</dbReference>
<feature type="transmembrane region" description="Helical" evidence="6">
    <location>
        <begin position="219"/>
        <end position="241"/>
    </location>
</feature>
<dbReference type="Pfam" id="PF01554">
    <property type="entry name" value="MatE"/>
    <property type="match status" value="2"/>
</dbReference>
<keyword evidence="3 6" id="KW-0812">Transmembrane</keyword>
<dbReference type="Proteomes" id="UP000789405">
    <property type="component" value="Unassembled WGS sequence"/>
</dbReference>
<feature type="transmembrane region" description="Helical" evidence="6">
    <location>
        <begin position="119"/>
        <end position="141"/>
    </location>
</feature>
<dbReference type="CDD" id="cd13132">
    <property type="entry name" value="MATE_eukaryotic"/>
    <property type="match status" value="1"/>
</dbReference>
<feature type="transmembrane region" description="Helical" evidence="6">
    <location>
        <begin position="50"/>
        <end position="70"/>
    </location>
</feature>
<comment type="subcellular location">
    <subcellularLocation>
        <location evidence="1">Membrane</location>
        <topology evidence="1">Multi-pass membrane protein</topology>
    </subcellularLocation>
</comment>
<feature type="transmembrane region" description="Helical" evidence="6">
    <location>
        <begin position="191"/>
        <end position="213"/>
    </location>
</feature>
<keyword evidence="8" id="KW-1185">Reference proteome</keyword>
<organism evidence="7 8">
    <name type="scientific">Dentiscutata erythropus</name>
    <dbReference type="NCBI Taxonomy" id="1348616"/>
    <lineage>
        <taxon>Eukaryota</taxon>
        <taxon>Fungi</taxon>
        <taxon>Fungi incertae sedis</taxon>
        <taxon>Mucoromycota</taxon>
        <taxon>Glomeromycotina</taxon>
        <taxon>Glomeromycetes</taxon>
        <taxon>Diversisporales</taxon>
        <taxon>Gigasporaceae</taxon>
        <taxon>Dentiscutata</taxon>
    </lineage>
</organism>
<evidence type="ECO:0000313" key="8">
    <source>
        <dbReference type="Proteomes" id="UP000789405"/>
    </source>
</evidence>
<dbReference type="GO" id="GO:0015297">
    <property type="term" value="F:antiporter activity"/>
    <property type="evidence" value="ECO:0007669"/>
    <property type="project" value="InterPro"/>
</dbReference>
<comment type="similarity">
    <text evidence="2">Belongs to the multi antimicrobial extrusion (MATE) (TC 2.A.66.1) family.</text>
</comment>
<evidence type="ECO:0000256" key="5">
    <source>
        <dbReference type="ARBA" id="ARBA00023136"/>
    </source>
</evidence>
<keyword evidence="4 6" id="KW-1133">Transmembrane helix</keyword>
<dbReference type="PANTHER" id="PTHR11206">
    <property type="entry name" value="MULTIDRUG RESISTANCE PROTEIN"/>
    <property type="match status" value="1"/>
</dbReference>
<dbReference type="OrthoDB" id="2126698at2759"/>
<feature type="transmembrane region" description="Helical" evidence="6">
    <location>
        <begin position="344"/>
        <end position="363"/>
    </location>
</feature>
<protein>
    <submittedName>
        <fullName evidence="7">23710_t:CDS:1</fullName>
    </submittedName>
</protein>
<evidence type="ECO:0000256" key="1">
    <source>
        <dbReference type="ARBA" id="ARBA00004141"/>
    </source>
</evidence>
<evidence type="ECO:0000256" key="3">
    <source>
        <dbReference type="ARBA" id="ARBA00022692"/>
    </source>
</evidence>
<dbReference type="AlphaFoldDB" id="A0A9N9HRW4"/>
<dbReference type="GO" id="GO:0042910">
    <property type="term" value="F:xenobiotic transmembrane transporter activity"/>
    <property type="evidence" value="ECO:0007669"/>
    <property type="project" value="InterPro"/>
</dbReference>
<feature type="transmembrane region" description="Helical" evidence="6">
    <location>
        <begin position="383"/>
        <end position="405"/>
    </location>
</feature>
<feature type="transmembrane region" description="Helical" evidence="6">
    <location>
        <begin position="161"/>
        <end position="179"/>
    </location>
</feature>
<comment type="caution">
    <text evidence="7">The sequence shown here is derived from an EMBL/GenBank/DDBJ whole genome shotgun (WGS) entry which is preliminary data.</text>
</comment>
<reference evidence="7" key="1">
    <citation type="submission" date="2021-06" db="EMBL/GenBank/DDBJ databases">
        <authorList>
            <person name="Kallberg Y."/>
            <person name="Tangrot J."/>
            <person name="Rosling A."/>
        </authorList>
    </citation>
    <scope>NUCLEOTIDE SEQUENCE</scope>
    <source>
        <strain evidence="7">MA453B</strain>
    </source>
</reference>